<proteinExistence type="predicted"/>
<comment type="caution">
    <text evidence="1">The sequence shown here is derived from an EMBL/GenBank/DDBJ whole genome shotgun (WGS) entry which is preliminary data.</text>
</comment>
<dbReference type="EMBL" id="JYDL01001099">
    <property type="protein sequence ID" value="KRX11927.1"/>
    <property type="molecule type" value="Genomic_DNA"/>
</dbReference>
<sequence length="45" mass="5298">MIQIYSSIVWQDLNIIIKVHLRERMKNKPHEFTAVNSDTAKSENV</sequence>
<name>A0A0V0RBN3_9BILA</name>
<evidence type="ECO:0000313" key="1">
    <source>
        <dbReference type="EMBL" id="KRX11927.1"/>
    </source>
</evidence>
<evidence type="ECO:0000313" key="2">
    <source>
        <dbReference type="Proteomes" id="UP000054630"/>
    </source>
</evidence>
<organism evidence="1 2">
    <name type="scientific">Trichinella nelsoni</name>
    <dbReference type="NCBI Taxonomy" id="6336"/>
    <lineage>
        <taxon>Eukaryota</taxon>
        <taxon>Metazoa</taxon>
        <taxon>Ecdysozoa</taxon>
        <taxon>Nematoda</taxon>
        <taxon>Enoplea</taxon>
        <taxon>Dorylaimia</taxon>
        <taxon>Trichinellida</taxon>
        <taxon>Trichinellidae</taxon>
        <taxon>Trichinella</taxon>
    </lineage>
</organism>
<dbReference type="OrthoDB" id="5934298at2759"/>
<dbReference type="Proteomes" id="UP000054630">
    <property type="component" value="Unassembled WGS sequence"/>
</dbReference>
<gene>
    <name evidence="1" type="ORF">T07_5573</name>
</gene>
<accession>A0A0V0RBN3</accession>
<dbReference type="AlphaFoldDB" id="A0A0V0RBN3"/>
<protein>
    <submittedName>
        <fullName evidence="1">Uncharacterized protein</fullName>
    </submittedName>
</protein>
<reference evidence="1 2" key="1">
    <citation type="submission" date="2015-01" db="EMBL/GenBank/DDBJ databases">
        <title>Evolution of Trichinella species and genotypes.</title>
        <authorList>
            <person name="Korhonen P.K."/>
            <person name="Edoardo P."/>
            <person name="Giuseppe L.R."/>
            <person name="Gasser R.B."/>
        </authorList>
    </citation>
    <scope>NUCLEOTIDE SEQUENCE [LARGE SCALE GENOMIC DNA]</scope>
    <source>
        <strain evidence="1">ISS37</strain>
    </source>
</reference>
<keyword evidence="2" id="KW-1185">Reference proteome</keyword>